<dbReference type="InterPro" id="IPR034593">
    <property type="entry name" value="DgoD-like"/>
</dbReference>
<proteinExistence type="predicted"/>
<dbReference type="GO" id="GO:0016853">
    <property type="term" value="F:isomerase activity"/>
    <property type="evidence" value="ECO:0007669"/>
    <property type="project" value="UniProtKB-KW"/>
</dbReference>
<organism evidence="3 4">
    <name type="scientific">Acidimicrobiia bacterium BACL6 MAG-120924-bin43</name>
    <dbReference type="NCBI Taxonomy" id="1655583"/>
    <lineage>
        <taxon>Bacteria</taxon>
        <taxon>Bacillati</taxon>
        <taxon>Actinomycetota</taxon>
        <taxon>Acidimicrobiia</taxon>
        <taxon>acIV cluster</taxon>
    </lineage>
</organism>
<dbReference type="Pfam" id="PF02746">
    <property type="entry name" value="MR_MLE_N"/>
    <property type="match status" value="1"/>
</dbReference>
<gene>
    <name evidence="3" type="ORF">ABR75_02865</name>
</gene>
<dbReference type="Gene3D" id="3.20.20.120">
    <property type="entry name" value="Enolase-like C-terminal domain"/>
    <property type="match status" value="1"/>
</dbReference>
<feature type="domain" description="Mandelate racemase/muconate lactonizing enzyme C-terminal" evidence="2">
    <location>
        <begin position="149"/>
        <end position="258"/>
    </location>
</feature>
<reference evidence="3 4" key="1">
    <citation type="submission" date="2015-10" db="EMBL/GenBank/DDBJ databases">
        <title>Metagenome-Assembled Genomes uncover a global brackish microbiome.</title>
        <authorList>
            <person name="Hugerth L.W."/>
            <person name="Larsson J."/>
            <person name="Alneberg J."/>
            <person name="Lindh M.V."/>
            <person name="Legrand C."/>
            <person name="Pinhassi J."/>
            <person name="Andersson A.F."/>
        </authorList>
    </citation>
    <scope>NUCLEOTIDE SEQUENCE [LARGE SCALE GENOMIC DNA]</scope>
    <source>
        <strain evidence="3">BACL6 MAG-120924-bin43</strain>
    </source>
</reference>
<dbReference type="Gene3D" id="3.30.390.10">
    <property type="entry name" value="Enolase-like, N-terminal domain"/>
    <property type="match status" value="1"/>
</dbReference>
<dbReference type="InterPro" id="IPR013341">
    <property type="entry name" value="Mandelate_racemase_N_dom"/>
</dbReference>
<dbReference type="PANTHER" id="PTHR48080">
    <property type="entry name" value="D-GALACTONATE DEHYDRATASE-RELATED"/>
    <property type="match status" value="1"/>
</dbReference>
<dbReference type="GO" id="GO:0016829">
    <property type="term" value="F:lyase activity"/>
    <property type="evidence" value="ECO:0007669"/>
    <property type="project" value="UniProtKB-KW"/>
</dbReference>
<dbReference type="AlphaFoldDB" id="A0A0R2QFB0"/>
<dbReference type="Proteomes" id="UP000051017">
    <property type="component" value="Unassembled WGS sequence"/>
</dbReference>
<evidence type="ECO:0000313" key="3">
    <source>
        <dbReference type="EMBL" id="KRO48974.1"/>
    </source>
</evidence>
<protein>
    <submittedName>
        <fullName evidence="3">Isomerase</fullName>
    </submittedName>
</protein>
<name>A0A0R2QFB0_9ACTN</name>
<comment type="caution">
    <text evidence="3">The sequence shown here is derived from an EMBL/GenBank/DDBJ whole genome shotgun (WGS) entry which is preliminary data.</text>
</comment>
<keyword evidence="1" id="KW-0456">Lyase</keyword>
<dbReference type="PANTHER" id="PTHR48080:SF2">
    <property type="entry name" value="D-GALACTONATE DEHYDRATASE"/>
    <property type="match status" value="1"/>
</dbReference>
<dbReference type="InterPro" id="IPR029065">
    <property type="entry name" value="Enolase_C-like"/>
</dbReference>
<dbReference type="InterPro" id="IPR029017">
    <property type="entry name" value="Enolase-like_N"/>
</dbReference>
<dbReference type="SUPFAM" id="SSF51604">
    <property type="entry name" value="Enolase C-terminal domain-like"/>
    <property type="match status" value="1"/>
</dbReference>
<dbReference type="CDD" id="cd03316">
    <property type="entry name" value="MR_like"/>
    <property type="match status" value="1"/>
</dbReference>
<dbReference type="InterPro" id="IPR013342">
    <property type="entry name" value="Mandelate_racemase_C"/>
</dbReference>
<dbReference type="EMBL" id="LIBJ01000051">
    <property type="protein sequence ID" value="KRO48974.1"/>
    <property type="molecule type" value="Genomic_DNA"/>
</dbReference>
<evidence type="ECO:0000256" key="1">
    <source>
        <dbReference type="ARBA" id="ARBA00023239"/>
    </source>
</evidence>
<sequence length="401" mass="43722">MKIVDVKTFVVGNPPPRFGGRYFIFVKLTTDSGVTGIGEVYTATYSPHLVAKMVEEVAQRHVIGSDPFHIEMMWRNVYGRGYSLRPDLTTGGIVSGIEMAMWDICGKETGKPAYELLGGRVHEKLRAYTYLYPPVGIDVYADDPVYSDPDAAAEAAVREVERGFTGVKFDPAGRYSVFDGRQPALHAIDLSVKMVRAVREAIGTRADILFGTHGQFTASGAIRLAKQLEKYDPLWFEEPVPPDSPEEIAKVARATSIPISAGERLTTKYEFHQLLKTGAASILQPNLGRCGGLLEGKKIASMAEVYHAQIAPHLYCGPVVAAANIQLATCTPNFLILETIQGWQGFHAELVKTSIKFEGGFIIPPTEPGLGIELNEKVALANPYTGSELHLEMSSVPATLL</sequence>
<accession>A0A0R2QFB0</accession>
<dbReference type="SUPFAM" id="SSF54826">
    <property type="entry name" value="Enolase N-terminal domain-like"/>
    <property type="match status" value="1"/>
</dbReference>
<keyword evidence="3" id="KW-0413">Isomerase</keyword>
<dbReference type="InterPro" id="IPR036849">
    <property type="entry name" value="Enolase-like_C_sf"/>
</dbReference>
<evidence type="ECO:0000259" key="2">
    <source>
        <dbReference type="SMART" id="SM00922"/>
    </source>
</evidence>
<evidence type="ECO:0000313" key="4">
    <source>
        <dbReference type="Proteomes" id="UP000051017"/>
    </source>
</evidence>
<dbReference type="SMART" id="SM00922">
    <property type="entry name" value="MR_MLE"/>
    <property type="match status" value="1"/>
</dbReference>
<dbReference type="Pfam" id="PF13378">
    <property type="entry name" value="MR_MLE_C"/>
    <property type="match status" value="1"/>
</dbReference>